<evidence type="ECO:0000256" key="1">
    <source>
        <dbReference type="SAM" id="MobiDB-lite"/>
    </source>
</evidence>
<dbReference type="Pfam" id="PF19011">
    <property type="entry name" value="DUF5740"/>
    <property type="match status" value="1"/>
</dbReference>
<dbReference type="EMBL" id="UYWX01006909">
    <property type="protein sequence ID" value="VDM26634.1"/>
    <property type="molecule type" value="Genomic_DNA"/>
</dbReference>
<reference evidence="3 4" key="2">
    <citation type="submission" date="2018-11" db="EMBL/GenBank/DDBJ databases">
        <authorList>
            <consortium name="Pathogen Informatics"/>
        </authorList>
    </citation>
    <scope>NUCLEOTIDE SEQUENCE [LARGE SCALE GENOMIC DNA]</scope>
</reference>
<dbReference type="InterPro" id="IPR043801">
    <property type="entry name" value="DUF5740"/>
</dbReference>
<dbReference type="STRING" id="6205.A0A0R3WX18"/>
<feature type="compositionally biased region" description="Polar residues" evidence="1">
    <location>
        <begin position="1"/>
        <end position="14"/>
    </location>
</feature>
<name>A0A0R3WX18_HYDTA</name>
<evidence type="ECO:0000259" key="2">
    <source>
        <dbReference type="Pfam" id="PF19011"/>
    </source>
</evidence>
<dbReference type="AlphaFoldDB" id="A0A0R3WX18"/>
<dbReference type="OrthoDB" id="10573020at2759"/>
<evidence type="ECO:0000313" key="5">
    <source>
        <dbReference type="WBParaSite" id="TTAC_0000530801-mRNA-1"/>
    </source>
</evidence>
<evidence type="ECO:0000313" key="4">
    <source>
        <dbReference type="Proteomes" id="UP000274429"/>
    </source>
</evidence>
<feature type="compositionally biased region" description="Acidic residues" evidence="1">
    <location>
        <begin position="19"/>
        <end position="45"/>
    </location>
</feature>
<evidence type="ECO:0000313" key="3">
    <source>
        <dbReference type="EMBL" id="VDM26634.1"/>
    </source>
</evidence>
<feature type="domain" description="DUF5740" evidence="2">
    <location>
        <begin position="75"/>
        <end position="167"/>
    </location>
</feature>
<keyword evidence="4" id="KW-1185">Reference proteome</keyword>
<organism evidence="5">
    <name type="scientific">Hydatigena taeniaeformis</name>
    <name type="common">Feline tapeworm</name>
    <name type="synonym">Taenia taeniaeformis</name>
    <dbReference type="NCBI Taxonomy" id="6205"/>
    <lineage>
        <taxon>Eukaryota</taxon>
        <taxon>Metazoa</taxon>
        <taxon>Spiralia</taxon>
        <taxon>Lophotrochozoa</taxon>
        <taxon>Platyhelminthes</taxon>
        <taxon>Cestoda</taxon>
        <taxon>Eucestoda</taxon>
        <taxon>Cyclophyllidea</taxon>
        <taxon>Taeniidae</taxon>
        <taxon>Hydatigera</taxon>
    </lineage>
</organism>
<sequence length="178" mass="20615">MSETAEMRSFTSGLNDLEGYTEYDEEEEEYIEEGSSNDEEGEEEGKGEVMQNEESQFLDPTYLNNQVFYRDLPPNLTPAMLRRIISVELERLKGMKQSEFVEKMEELKHLHTQIYEAADRFIKQVVSQIPFITPIFKHVSEYDQQACDKVLAATDEEWDSAGISPEGKCFFFDSNSIH</sequence>
<dbReference type="WBParaSite" id="TTAC_0000530801-mRNA-1">
    <property type="protein sequence ID" value="TTAC_0000530801-mRNA-1"/>
    <property type="gene ID" value="TTAC_0000530801"/>
</dbReference>
<gene>
    <name evidence="3" type="ORF">TTAC_LOCUS5293</name>
</gene>
<dbReference type="Proteomes" id="UP000274429">
    <property type="component" value="Unassembled WGS sequence"/>
</dbReference>
<proteinExistence type="predicted"/>
<feature type="region of interest" description="Disordered" evidence="1">
    <location>
        <begin position="1"/>
        <end position="56"/>
    </location>
</feature>
<accession>A0A0R3WX18</accession>
<reference evidence="5" key="1">
    <citation type="submission" date="2017-02" db="UniProtKB">
        <authorList>
            <consortium name="WormBaseParasite"/>
        </authorList>
    </citation>
    <scope>IDENTIFICATION</scope>
</reference>
<protein>
    <submittedName>
        <fullName evidence="5">DUF5740 domain-containing protein</fullName>
    </submittedName>
</protein>